<evidence type="ECO:0000313" key="3">
    <source>
        <dbReference type="WBParaSite" id="L893_g14978.t1"/>
    </source>
</evidence>
<evidence type="ECO:0000256" key="1">
    <source>
        <dbReference type="SAM" id="Phobius"/>
    </source>
</evidence>
<feature type="transmembrane region" description="Helical" evidence="1">
    <location>
        <begin position="196"/>
        <end position="216"/>
    </location>
</feature>
<name>A0A1I7YDC1_9BILA</name>
<evidence type="ECO:0000313" key="2">
    <source>
        <dbReference type="Proteomes" id="UP000095287"/>
    </source>
</evidence>
<protein>
    <submittedName>
        <fullName evidence="3">G_PROTEIN_RECEP_F1_2 domain-containing protein</fullName>
    </submittedName>
</protein>
<dbReference type="AlphaFoldDB" id="A0A1I7YDC1"/>
<sequence>MIPILVFALGLAVNIAVITHALFLCAQETATESKRHCAQNHDGLAGILRHARQMSASAALISREIHSASGLSQIGPRLDCSLPMIPILVFAFGLAVNIAVTTHVLFLCAQEKTVVPVYYTPSQDAALAPAATTSTSAQQGDQKIVVRPTPGQVNRAPQVVYVQPYYRGHCYDGYYERSIQQAVGPRLDCSLPMIPILAFAFGLAVNIAVITHVLFLCAQEKTVIPVYYTPSQNAAQAPATSASAQQGDQKMVVRPTPGQVNRAPQVVYVQPYYRGHCYDGYYGGGWGGCYGYGWGGGCYSPCYTSSCCW</sequence>
<keyword evidence="2" id="KW-1185">Reference proteome</keyword>
<keyword evidence="1" id="KW-0472">Membrane</keyword>
<organism evidence="2 3">
    <name type="scientific">Steinernema glaseri</name>
    <dbReference type="NCBI Taxonomy" id="37863"/>
    <lineage>
        <taxon>Eukaryota</taxon>
        <taxon>Metazoa</taxon>
        <taxon>Ecdysozoa</taxon>
        <taxon>Nematoda</taxon>
        <taxon>Chromadorea</taxon>
        <taxon>Rhabditida</taxon>
        <taxon>Tylenchina</taxon>
        <taxon>Panagrolaimomorpha</taxon>
        <taxon>Strongyloidoidea</taxon>
        <taxon>Steinernematidae</taxon>
        <taxon>Steinernema</taxon>
    </lineage>
</organism>
<dbReference type="WBParaSite" id="L893_g14978.t1">
    <property type="protein sequence ID" value="L893_g14978.t1"/>
    <property type="gene ID" value="L893_g14978"/>
</dbReference>
<accession>A0A1I7YDC1</accession>
<feature type="transmembrane region" description="Helical" evidence="1">
    <location>
        <begin position="85"/>
        <end position="109"/>
    </location>
</feature>
<reference evidence="3" key="1">
    <citation type="submission" date="2016-11" db="UniProtKB">
        <authorList>
            <consortium name="WormBaseParasite"/>
        </authorList>
    </citation>
    <scope>IDENTIFICATION</scope>
</reference>
<keyword evidence="1" id="KW-1133">Transmembrane helix</keyword>
<proteinExistence type="predicted"/>
<keyword evidence="1" id="KW-0812">Transmembrane</keyword>
<dbReference type="Proteomes" id="UP000095287">
    <property type="component" value="Unplaced"/>
</dbReference>